<feature type="transmembrane region" description="Helical" evidence="1">
    <location>
        <begin position="6"/>
        <end position="23"/>
    </location>
</feature>
<keyword evidence="1" id="KW-0812">Transmembrane</keyword>
<keyword evidence="3" id="KW-1185">Reference proteome</keyword>
<evidence type="ECO:0000313" key="3">
    <source>
        <dbReference type="Proteomes" id="UP001519342"/>
    </source>
</evidence>
<comment type="caution">
    <text evidence="2">The sequence shown here is derived from an EMBL/GenBank/DDBJ whole genome shotgun (WGS) entry which is preliminary data.</text>
</comment>
<protein>
    <submittedName>
        <fullName evidence="2">Uncharacterized protein</fullName>
    </submittedName>
</protein>
<dbReference type="Proteomes" id="UP001519342">
    <property type="component" value="Unassembled WGS sequence"/>
</dbReference>
<proteinExistence type="predicted"/>
<sequence>MYRITFILIALIIIPLSLFYIEYRLAKEQSKFAIVLPVIVLCFAVIIPFVALTSIIMFVIYFVVKYLEKEKQEKLSEIEKMNIQDLE</sequence>
<reference evidence="2 3" key="1">
    <citation type="submission" date="2021-03" db="EMBL/GenBank/DDBJ databases">
        <title>Genomic Encyclopedia of Type Strains, Phase IV (KMG-IV): sequencing the most valuable type-strain genomes for metagenomic binning, comparative biology and taxonomic classification.</title>
        <authorList>
            <person name="Goeker M."/>
        </authorList>
    </citation>
    <scope>NUCLEOTIDE SEQUENCE [LARGE SCALE GENOMIC DNA]</scope>
    <source>
        <strain evidence="2 3">DSM 24004</strain>
    </source>
</reference>
<feature type="transmembrane region" description="Helical" evidence="1">
    <location>
        <begin position="35"/>
        <end position="64"/>
    </location>
</feature>
<evidence type="ECO:0000256" key="1">
    <source>
        <dbReference type="SAM" id="Phobius"/>
    </source>
</evidence>
<name>A0ABS4GBW3_9FIRM</name>
<keyword evidence="1" id="KW-0472">Membrane</keyword>
<organism evidence="2 3">
    <name type="scientific">Sedimentibacter acidaminivorans</name>
    <dbReference type="NCBI Taxonomy" id="913099"/>
    <lineage>
        <taxon>Bacteria</taxon>
        <taxon>Bacillati</taxon>
        <taxon>Bacillota</taxon>
        <taxon>Tissierellia</taxon>
        <taxon>Sedimentibacter</taxon>
    </lineage>
</organism>
<accession>A0ABS4GBW3</accession>
<keyword evidence="1" id="KW-1133">Transmembrane helix</keyword>
<evidence type="ECO:0000313" key="2">
    <source>
        <dbReference type="EMBL" id="MBP1925161.1"/>
    </source>
</evidence>
<dbReference type="RefSeq" id="WP_209510899.1">
    <property type="nucleotide sequence ID" value="NZ_JAGGKS010000002.1"/>
</dbReference>
<gene>
    <name evidence="2" type="ORF">J2Z76_001018</name>
</gene>
<dbReference type="EMBL" id="JAGGKS010000002">
    <property type="protein sequence ID" value="MBP1925161.1"/>
    <property type="molecule type" value="Genomic_DNA"/>
</dbReference>